<keyword evidence="4" id="KW-0547">Nucleotide-binding</keyword>
<dbReference type="CDD" id="cd03293">
    <property type="entry name" value="ABC_NrtD_SsuB_transporters"/>
    <property type="match status" value="1"/>
</dbReference>
<dbReference type="InterPro" id="IPR003439">
    <property type="entry name" value="ABC_transporter-like_ATP-bd"/>
</dbReference>
<feature type="domain" description="ABC transporter" evidence="8">
    <location>
        <begin position="10"/>
        <end position="238"/>
    </location>
</feature>
<dbReference type="InterPro" id="IPR017871">
    <property type="entry name" value="ABC_transporter-like_CS"/>
</dbReference>
<comment type="caution">
    <text evidence="9">The sequence shown here is derived from an EMBL/GenBank/DDBJ whole genome shotgun (WGS) entry which is preliminary data.</text>
</comment>
<dbReference type="eggNOG" id="COG1116">
    <property type="taxonomic scope" value="Bacteria"/>
</dbReference>
<reference evidence="9 10" key="1">
    <citation type="submission" date="2013-03" db="EMBL/GenBank/DDBJ databases">
        <title>Salinisphaera hydrothermalis C41B8 Genome Sequencing.</title>
        <authorList>
            <person name="Li C."/>
            <person name="Lai Q."/>
            <person name="Shao Z."/>
        </authorList>
    </citation>
    <scope>NUCLEOTIDE SEQUENCE [LARGE SCALE GENOMIC DNA]</scope>
    <source>
        <strain evidence="9 10">C41B8</strain>
    </source>
</reference>
<keyword evidence="3" id="KW-1003">Cell membrane</keyword>
<dbReference type="PANTHER" id="PTHR42788:SF17">
    <property type="entry name" value="ALIPHATIC SULFONATES IMPORT ATP-BINDING PROTEIN SSUB"/>
    <property type="match status" value="1"/>
</dbReference>
<evidence type="ECO:0000256" key="2">
    <source>
        <dbReference type="ARBA" id="ARBA00022448"/>
    </source>
</evidence>
<evidence type="ECO:0000256" key="5">
    <source>
        <dbReference type="ARBA" id="ARBA00022840"/>
    </source>
</evidence>
<accession>A0A084IQS5</accession>
<evidence type="ECO:0000256" key="7">
    <source>
        <dbReference type="ARBA" id="ARBA00023136"/>
    </source>
</evidence>
<evidence type="ECO:0000256" key="4">
    <source>
        <dbReference type="ARBA" id="ARBA00022741"/>
    </source>
</evidence>
<evidence type="ECO:0000256" key="3">
    <source>
        <dbReference type="ARBA" id="ARBA00022475"/>
    </source>
</evidence>
<keyword evidence="10" id="KW-1185">Reference proteome</keyword>
<organism evidence="9 10">
    <name type="scientific">Salinisphaera hydrothermalis (strain C41B8)</name>
    <dbReference type="NCBI Taxonomy" id="1304275"/>
    <lineage>
        <taxon>Bacteria</taxon>
        <taxon>Pseudomonadati</taxon>
        <taxon>Pseudomonadota</taxon>
        <taxon>Gammaproteobacteria</taxon>
        <taxon>Salinisphaerales</taxon>
        <taxon>Salinisphaeraceae</taxon>
        <taxon>Salinisphaera</taxon>
    </lineage>
</organism>
<dbReference type="AlphaFoldDB" id="A0A084IQS5"/>
<dbReference type="EMBL" id="APNK01000002">
    <property type="protein sequence ID" value="KEZ79059.1"/>
    <property type="molecule type" value="Genomic_DNA"/>
</dbReference>
<dbReference type="PROSITE" id="PS50893">
    <property type="entry name" value="ABC_TRANSPORTER_2"/>
    <property type="match status" value="1"/>
</dbReference>
<evidence type="ECO:0000313" key="10">
    <source>
        <dbReference type="Proteomes" id="UP000028302"/>
    </source>
</evidence>
<keyword evidence="5" id="KW-0067">ATP-binding</keyword>
<dbReference type="PANTHER" id="PTHR42788">
    <property type="entry name" value="TAURINE IMPORT ATP-BINDING PROTEIN-RELATED"/>
    <property type="match status" value="1"/>
</dbReference>
<evidence type="ECO:0000313" key="9">
    <source>
        <dbReference type="EMBL" id="KEZ79059.1"/>
    </source>
</evidence>
<dbReference type="GO" id="GO:0016887">
    <property type="term" value="F:ATP hydrolysis activity"/>
    <property type="evidence" value="ECO:0007669"/>
    <property type="project" value="InterPro"/>
</dbReference>
<proteinExistence type="inferred from homology"/>
<dbReference type="SMART" id="SM00382">
    <property type="entry name" value="AAA"/>
    <property type="match status" value="1"/>
</dbReference>
<dbReference type="GO" id="GO:0005524">
    <property type="term" value="F:ATP binding"/>
    <property type="evidence" value="ECO:0007669"/>
    <property type="project" value="UniProtKB-KW"/>
</dbReference>
<keyword evidence="2" id="KW-0813">Transport</keyword>
<dbReference type="Proteomes" id="UP000028302">
    <property type="component" value="Unassembled WGS sequence"/>
</dbReference>
<dbReference type="STRING" id="1304275.C41B8_02977"/>
<dbReference type="Gene3D" id="3.40.50.300">
    <property type="entry name" value="P-loop containing nucleotide triphosphate hydrolases"/>
    <property type="match status" value="1"/>
</dbReference>
<protein>
    <submittedName>
        <fullName evidence="9">ABC transporter ATPase</fullName>
    </submittedName>
</protein>
<evidence type="ECO:0000256" key="6">
    <source>
        <dbReference type="ARBA" id="ARBA00022967"/>
    </source>
</evidence>
<comment type="similarity">
    <text evidence="1">Belongs to the ABC transporter superfamily.</text>
</comment>
<dbReference type="Pfam" id="PF00005">
    <property type="entry name" value="ABC_tran"/>
    <property type="match status" value="1"/>
</dbReference>
<dbReference type="InterPro" id="IPR003593">
    <property type="entry name" value="AAA+_ATPase"/>
</dbReference>
<gene>
    <name evidence="9" type="ORF">C41B8_02977</name>
</gene>
<dbReference type="PROSITE" id="PS00211">
    <property type="entry name" value="ABC_TRANSPORTER_1"/>
    <property type="match status" value="1"/>
</dbReference>
<sequence>MAAMSNAPLLTVERLSYHYPGSDHPVFADLDFSVADGEFVAIVGGSGVGKSTLLRNIAGLIPPSSGNIALSPARNRGSRDRGFVFQDTRLLPWRRIASNIEYGLAGLDLSRAERRERVDEVLELTAMTPYRDRWPHSISGGQAQRIGLARALAVHPRLLLMDEPFSAVDALTRRRLQDELLAIWRRLGMAVLFVTHDIDEALYLADRIQVMRGSPAAIVRDECIELERPRDRSDTSFAALTHEIADSL</sequence>
<dbReference type="InterPro" id="IPR027417">
    <property type="entry name" value="P-loop_NTPase"/>
</dbReference>
<evidence type="ECO:0000256" key="1">
    <source>
        <dbReference type="ARBA" id="ARBA00005417"/>
    </source>
</evidence>
<evidence type="ECO:0000259" key="8">
    <source>
        <dbReference type="PROSITE" id="PS50893"/>
    </source>
</evidence>
<dbReference type="InterPro" id="IPR050166">
    <property type="entry name" value="ABC_transporter_ATP-bind"/>
</dbReference>
<name>A0A084IQS5_SALHC</name>
<dbReference type="SUPFAM" id="SSF52540">
    <property type="entry name" value="P-loop containing nucleoside triphosphate hydrolases"/>
    <property type="match status" value="1"/>
</dbReference>
<keyword evidence="6" id="KW-1278">Translocase</keyword>
<keyword evidence="7" id="KW-0472">Membrane</keyword>
<dbReference type="PATRIC" id="fig|1304275.5.peg.605"/>